<dbReference type="InterPro" id="IPR026849">
    <property type="entry name" value="ATG2"/>
</dbReference>
<comment type="catalytic activity">
    <reaction evidence="11">
        <text>a 1,2-diacyl-sn-glycero-3-phosphoethanolamine(in) = a 1,2-diacyl-sn-glycero-3-phosphoethanolamine(out)</text>
        <dbReference type="Rhea" id="RHEA:38895"/>
        <dbReference type="ChEBI" id="CHEBI:64612"/>
    </reaction>
</comment>
<accession>G0P2H5</accession>
<gene>
    <name evidence="13" type="primary">Cbn-atg-2</name>
    <name evidence="13" type="ORF">CAEBREN_23059</name>
</gene>
<organism evidence="14">
    <name type="scientific">Caenorhabditis brenneri</name>
    <name type="common">Nematode worm</name>
    <dbReference type="NCBI Taxonomy" id="135651"/>
    <lineage>
        <taxon>Eukaryota</taxon>
        <taxon>Metazoa</taxon>
        <taxon>Ecdysozoa</taxon>
        <taxon>Nematoda</taxon>
        <taxon>Chromadorea</taxon>
        <taxon>Rhabditida</taxon>
        <taxon>Rhabditina</taxon>
        <taxon>Rhabditomorpha</taxon>
        <taxon>Rhabditoidea</taxon>
        <taxon>Rhabditidae</taxon>
        <taxon>Peloderinae</taxon>
        <taxon>Caenorhabditis</taxon>
    </lineage>
</organism>
<evidence type="ECO:0000256" key="2">
    <source>
        <dbReference type="ARBA" id="ARBA00004623"/>
    </source>
</evidence>
<dbReference type="Proteomes" id="UP000008068">
    <property type="component" value="Unassembled WGS sequence"/>
</dbReference>
<evidence type="ECO:0000256" key="1">
    <source>
        <dbReference type="ARBA" id="ARBA00004406"/>
    </source>
</evidence>
<keyword evidence="5" id="KW-0813">Transport</keyword>
<evidence type="ECO:0000256" key="9">
    <source>
        <dbReference type="ARBA" id="ARBA00023136"/>
    </source>
</evidence>
<evidence type="ECO:0000256" key="3">
    <source>
        <dbReference type="ARBA" id="ARBA00009714"/>
    </source>
</evidence>
<evidence type="ECO:0000256" key="8">
    <source>
        <dbReference type="ARBA" id="ARBA00023055"/>
    </source>
</evidence>
<sequence>MDGYIGKIRVEIPWLSLLSESASICVEDLQLVVKGARVLDVNNLESVASMIGSVLMGENDLNMADSVFEEISKRNNFSSVFLSNDNTAETLLGFINAVQSKFRLTIKNLTLRFENVPSEGATMATAVEVHIQNVSFEDIDKTSNSMFNLNKEFKFSGVSVHTDVFSSIKTEETTFSKAQKEPTSLFVKKDSADQKSEATPMQSSVQPESDLYYSCYDNCNQLETTLSDFKLPSAPIKCAELVGDVSVVFRTKNESNADVNKSQIEAEVDIGAAHIFATASQLEIIKRCFCALLSAKKEAHAEDKTPITEEGYEIILNLLERKTTQENSFPEECQSVENSFCEFKNTRMHENVKKEFRIGIKIGTFVVFIPHFDYLASNNADRFGGFAQALENLAMKSDRFFTSIQSCSIASKRGISEFQDQSYPENHLRMVGNSIKITSSFGNGEEFLCETVAEQLSILEYLTPESVPGQSAPLKVNIFKFSQEESIENTPNFKMILKKALGKGNAEVDVFLGPVRTELDFSTADRLSSLIICKPFFDAAPNRNCGTSFVEVSHLISNIGADIKREQQSETIVNVKCSKWRVDLRIPNNTSKKEADFSHTQRNVYDELFHFGFKEVDISIPIRTEVSAVHILSTAIYGDFFGEKLKIPKEQQRIFYAVGNESTKIDMKLMFKKKEYVIDKMAQQPGSSGIYQNINSSVSEDFSSVYLQREGPFSKTSRSYCSGEETKEIVQAGSRKEIHEFQEKCEMFASTHLLINIPTLKLHIPAKNLLEVLYNRVVNDLASFELSAPIFAMPSNPTKTFAYYEARDSSNFENANQSTVKTLRGSHFNREALHSFVMTLNVEKAAVVCNTTEASQVALDLEKVHIGTTSGYHGDKDHTYFHFTSTKIAAGFSENSRISNILSSKNFGKWSKDCSQLETVSSTDELSSGSTEDAISIALHIQSKPARNERDIVLGTAVRNTHLLAKPIKNFDEFWISQLADLFTLQDYTDDELPAISTDVHVCFDNVIIGYDHSWINSESRLKLRAVLGNCFVATSITPKMEILKAICVLQNCQLLMKDEKGSVQIERHNKAKTCSKKFVNVATLGSLQLDVSLGLGDSRTHPKFEIRCQNDVLSAWVCADSLATLTNTVVEYMEHVEFNSKMQPIEDVESKGNIGESTWSYASTRSRRTQKMNATSELPDYVQRRLETMIEEAVNYTDNPVEFEEIPTTKSEPMKNRNATSHGGITDKQENTEDDFCFVQHTELRRSTAINPEESSVREFLSGSSLKTNFFDCTNGTDGATNDTRVWTPIFKYFVTDVTFRLCLYAGNDLSEAPSPIKSYSTKEFQNGCGPGQKIEANSSGGTHRDHSAFIVLELNKVTFDKKVFDKTAPHLSTTVFQIDDIVIKDCVKASKINEMLYQYSVSLEPKRSSTPLFCVRISENKASGGNMRVSMQPIKVNMDQDTLEFLSDFIDETSRLLKLKKNQNSSSRLPLISVPRCKNTEENWRGTSLIKQDMLLRSSMMESVHPCRKEEHSFDSNGQIEDYGNFLNDIDDDDEFVKQRTGKDFGDKENEIVSDDQTFFKHFVFSPSIKVYVDYFGKRKMNIEKTGSFMGIIMAFGQLNRMPITLRKINTRIGLLGFESCLSHAVNEWTKEMVKHIPSYIESIGPIRPLVQIGKGVRDLCQMPLSELNKSDGSLLKGLQKGVGAFGVSSAASVIGMAQTVTGCVQSLAEMALQENTPDVCSKRKTSGYYNETIPSDVQHSLQLAYGLLQDTFQGKVADQQSTAPKKRATPKSAVQNAFEYAVPAILGPIALASQVTNQILGGMKSQLRPDSYHDKNRKYGGK</sequence>
<keyword evidence="14" id="KW-1185">Reference proteome</keyword>
<feature type="region of interest" description="Disordered" evidence="12">
    <location>
        <begin position="1212"/>
        <end position="1233"/>
    </location>
</feature>
<name>G0P2H5_CAEBE</name>
<comment type="catalytic activity">
    <reaction evidence="10">
        <text>a 1,2-diacyl-sn-glycero-3-phospho-L-serine(in) = a 1,2-diacyl-sn-glycero-3-phospho-L-serine(out)</text>
        <dbReference type="Rhea" id="RHEA:38663"/>
        <dbReference type="ChEBI" id="CHEBI:57262"/>
    </reaction>
</comment>
<dbReference type="eggNOG" id="KOG2993">
    <property type="taxonomic scope" value="Eukaryota"/>
</dbReference>
<dbReference type="GO" id="GO:0034727">
    <property type="term" value="P:piecemeal microautophagy of the nucleus"/>
    <property type="evidence" value="ECO:0007669"/>
    <property type="project" value="TreeGrafter"/>
</dbReference>
<dbReference type="PANTHER" id="PTHR13190">
    <property type="entry name" value="AUTOPHAGY-RELATED 2, ISOFORM A"/>
    <property type="match status" value="1"/>
</dbReference>
<dbReference type="GO" id="GO:0000045">
    <property type="term" value="P:autophagosome assembly"/>
    <property type="evidence" value="ECO:0007669"/>
    <property type="project" value="TreeGrafter"/>
</dbReference>
<dbReference type="GO" id="GO:0000422">
    <property type="term" value="P:autophagy of mitochondrion"/>
    <property type="evidence" value="ECO:0007669"/>
    <property type="project" value="TreeGrafter"/>
</dbReference>
<dbReference type="GO" id="GO:0032266">
    <property type="term" value="F:phosphatidylinositol-3-phosphate binding"/>
    <property type="evidence" value="ECO:0007669"/>
    <property type="project" value="TreeGrafter"/>
</dbReference>
<dbReference type="InParanoid" id="G0P2H5"/>
<dbReference type="GO" id="GO:0061709">
    <property type="term" value="P:reticulophagy"/>
    <property type="evidence" value="ECO:0007669"/>
    <property type="project" value="TreeGrafter"/>
</dbReference>
<dbReference type="GO" id="GO:0061908">
    <property type="term" value="C:phagophore"/>
    <property type="evidence" value="ECO:0007669"/>
    <property type="project" value="TreeGrafter"/>
</dbReference>
<dbReference type="OMA" id="EMFASTH"/>
<dbReference type="GO" id="GO:0061723">
    <property type="term" value="P:glycophagy"/>
    <property type="evidence" value="ECO:0007669"/>
    <property type="project" value="TreeGrafter"/>
</dbReference>
<evidence type="ECO:0000313" key="14">
    <source>
        <dbReference type="Proteomes" id="UP000008068"/>
    </source>
</evidence>
<dbReference type="STRING" id="135651.G0P2H5"/>
<keyword evidence="6" id="KW-0256">Endoplasmic reticulum</keyword>
<comment type="similarity">
    <text evidence="3">Belongs to the ATG2 family.</text>
</comment>
<evidence type="ECO:0000256" key="7">
    <source>
        <dbReference type="ARBA" id="ARBA00023006"/>
    </source>
</evidence>
<keyword evidence="7" id="KW-0072">Autophagy</keyword>
<dbReference type="PANTHER" id="PTHR13190:SF1">
    <property type="entry name" value="AUTOPHAGY-RELATED 2, ISOFORM A"/>
    <property type="match status" value="1"/>
</dbReference>
<evidence type="ECO:0000256" key="6">
    <source>
        <dbReference type="ARBA" id="ARBA00022824"/>
    </source>
</evidence>
<dbReference type="HOGENOM" id="CLU_001781_0_0_1"/>
<dbReference type="GO" id="GO:0034045">
    <property type="term" value="C:phagophore assembly site membrane"/>
    <property type="evidence" value="ECO:0007669"/>
    <property type="project" value="UniProtKB-SubCell"/>
</dbReference>
<evidence type="ECO:0000256" key="5">
    <source>
        <dbReference type="ARBA" id="ARBA00022448"/>
    </source>
</evidence>
<keyword evidence="9" id="KW-0472">Membrane</keyword>
<dbReference type="Pfam" id="PF13329">
    <property type="entry name" value="ATG2_CAD"/>
    <property type="match status" value="1"/>
</dbReference>
<evidence type="ECO:0000313" key="13">
    <source>
        <dbReference type="EMBL" id="EGT43272.1"/>
    </source>
</evidence>
<comment type="subcellular location">
    <subcellularLocation>
        <location evidence="1">Endoplasmic reticulum membrane</location>
        <topology evidence="1">Peripheral membrane protein</topology>
    </subcellularLocation>
    <subcellularLocation>
        <location evidence="2">Preautophagosomal structure membrane</location>
        <topology evidence="2">Peripheral membrane protein</topology>
    </subcellularLocation>
</comment>
<protein>
    <recommendedName>
        <fullName evidence="4">Autophagy-related protein 2</fullName>
    </recommendedName>
</protein>
<evidence type="ECO:0000256" key="11">
    <source>
        <dbReference type="ARBA" id="ARBA00024615"/>
    </source>
</evidence>
<dbReference type="GO" id="GO:0043495">
    <property type="term" value="F:protein-membrane adaptor activity"/>
    <property type="evidence" value="ECO:0007669"/>
    <property type="project" value="TreeGrafter"/>
</dbReference>
<evidence type="ECO:0000256" key="10">
    <source>
        <dbReference type="ARBA" id="ARBA00024479"/>
    </source>
</evidence>
<dbReference type="GO" id="GO:0006869">
    <property type="term" value="P:lipid transport"/>
    <property type="evidence" value="ECO:0007669"/>
    <property type="project" value="UniProtKB-KW"/>
</dbReference>
<reference evidence="14" key="1">
    <citation type="submission" date="2011-07" db="EMBL/GenBank/DDBJ databases">
        <authorList>
            <consortium name="Caenorhabditis brenneri Sequencing and Analysis Consortium"/>
            <person name="Wilson R.K."/>
        </authorList>
    </citation>
    <scope>NUCLEOTIDE SEQUENCE [LARGE SCALE GENOMIC DNA]</scope>
    <source>
        <strain evidence="14">PB2801</strain>
    </source>
</reference>
<dbReference type="GO" id="GO:0005789">
    <property type="term" value="C:endoplasmic reticulum membrane"/>
    <property type="evidence" value="ECO:0007669"/>
    <property type="project" value="UniProtKB-SubCell"/>
</dbReference>
<evidence type="ECO:0000256" key="4">
    <source>
        <dbReference type="ARBA" id="ARBA00018070"/>
    </source>
</evidence>
<dbReference type="EMBL" id="GL380026">
    <property type="protein sequence ID" value="EGT43272.1"/>
    <property type="molecule type" value="Genomic_DNA"/>
</dbReference>
<evidence type="ECO:0000256" key="12">
    <source>
        <dbReference type="SAM" id="MobiDB-lite"/>
    </source>
</evidence>
<proteinExistence type="inferred from homology"/>
<dbReference type="OrthoDB" id="18982at2759"/>
<keyword evidence="8" id="KW-0445">Lipid transport</keyword>